<dbReference type="Pfam" id="PF12796">
    <property type="entry name" value="Ank_2"/>
    <property type="match status" value="1"/>
</dbReference>
<dbReference type="PANTHER" id="PTHR24198:SF165">
    <property type="entry name" value="ANKYRIN REPEAT-CONTAINING PROTEIN-RELATED"/>
    <property type="match status" value="1"/>
</dbReference>
<dbReference type="SMART" id="SM00248">
    <property type="entry name" value="ANK"/>
    <property type="match status" value="5"/>
</dbReference>
<reference evidence="4 5" key="1">
    <citation type="submission" date="2024-04" db="EMBL/GenBank/DDBJ databases">
        <title>Tritrichomonas musculus Genome.</title>
        <authorList>
            <person name="Alves-Ferreira E."/>
            <person name="Grigg M."/>
            <person name="Lorenzi H."/>
            <person name="Galac M."/>
        </authorList>
    </citation>
    <scope>NUCLEOTIDE SEQUENCE [LARGE SCALE GENOMIC DNA]</scope>
    <source>
        <strain evidence="4 5">EAF2021</strain>
    </source>
</reference>
<dbReference type="PROSITE" id="PS50088">
    <property type="entry name" value="ANK_REPEAT"/>
    <property type="match status" value="1"/>
</dbReference>
<keyword evidence="5" id="KW-1185">Reference proteome</keyword>
<dbReference type="EMBL" id="JAPFFF010000006">
    <property type="protein sequence ID" value="KAK8888084.1"/>
    <property type="molecule type" value="Genomic_DNA"/>
</dbReference>
<name>A0ABR2KAI9_9EUKA</name>
<accession>A0ABR2KAI9</accession>
<dbReference type="Gene3D" id="1.25.40.20">
    <property type="entry name" value="Ankyrin repeat-containing domain"/>
    <property type="match status" value="2"/>
</dbReference>
<dbReference type="Proteomes" id="UP001470230">
    <property type="component" value="Unassembled WGS sequence"/>
</dbReference>
<dbReference type="PROSITE" id="PS50297">
    <property type="entry name" value="ANK_REP_REGION"/>
    <property type="match status" value="1"/>
</dbReference>
<dbReference type="InterPro" id="IPR002110">
    <property type="entry name" value="Ankyrin_rpt"/>
</dbReference>
<dbReference type="PANTHER" id="PTHR24198">
    <property type="entry name" value="ANKYRIN REPEAT AND PROTEIN KINASE DOMAIN-CONTAINING PROTEIN"/>
    <property type="match status" value="1"/>
</dbReference>
<evidence type="ECO:0000256" key="3">
    <source>
        <dbReference type="PROSITE-ProRule" id="PRU00023"/>
    </source>
</evidence>
<gene>
    <name evidence="4" type="ORF">M9Y10_039144</name>
</gene>
<feature type="repeat" description="ANK" evidence="3">
    <location>
        <begin position="236"/>
        <end position="258"/>
    </location>
</feature>
<keyword evidence="2 3" id="KW-0040">ANK repeat</keyword>
<evidence type="ECO:0000256" key="2">
    <source>
        <dbReference type="ARBA" id="ARBA00023043"/>
    </source>
</evidence>
<proteinExistence type="predicted"/>
<keyword evidence="1" id="KW-0677">Repeat</keyword>
<dbReference type="SUPFAM" id="SSF48403">
    <property type="entry name" value="Ankyrin repeat"/>
    <property type="match status" value="1"/>
</dbReference>
<comment type="caution">
    <text evidence="4">The sequence shown here is derived from an EMBL/GenBank/DDBJ whole genome shotgun (WGS) entry which is preliminary data.</text>
</comment>
<evidence type="ECO:0000313" key="4">
    <source>
        <dbReference type="EMBL" id="KAK8888084.1"/>
    </source>
</evidence>
<protein>
    <submittedName>
        <fullName evidence="4">Spermatogenesis</fullName>
    </submittedName>
</protein>
<evidence type="ECO:0000313" key="5">
    <source>
        <dbReference type="Proteomes" id="UP001470230"/>
    </source>
</evidence>
<sequence>MDIFFALQNDNVDFLKSELESGLSPNEMLKISVKDPIPNLFKFDTPLLSIASYYGSVNSLKLLLSTDSIDVNKESNIFYKFRPIHYSIANNQKDCFDLLTRNNANLAGILFSSVHFINFEFFNLIISNHLEDVNYFNSKSQPPALIEAIKNKKSSKMALVLLKEGATFDDDLVNYCETNNDFKEFYNMLNDFSQQNISIKQGILTPLHIAADENNFEEAARIIEEGKVDINAVTDNGDTALMKAAHRGSLKIVKLILEQKKVDVDVNQVNNGGVSYNQFLRQPFIMHAYMPKKMLFYTYFKLKELIH</sequence>
<dbReference type="InterPro" id="IPR036770">
    <property type="entry name" value="Ankyrin_rpt-contain_sf"/>
</dbReference>
<evidence type="ECO:0000256" key="1">
    <source>
        <dbReference type="ARBA" id="ARBA00022737"/>
    </source>
</evidence>
<organism evidence="4 5">
    <name type="scientific">Tritrichomonas musculus</name>
    <dbReference type="NCBI Taxonomy" id="1915356"/>
    <lineage>
        <taxon>Eukaryota</taxon>
        <taxon>Metamonada</taxon>
        <taxon>Parabasalia</taxon>
        <taxon>Tritrichomonadida</taxon>
        <taxon>Tritrichomonadidae</taxon>
        <taxon>Tritrichomonas</taxon>
    </lineage>
</organism>